<dbReference type="PANTHER" id="PTHR47108:SF1">
    <property type="entry name" value="5-AMINO-6-(5-PHOSPHO-D-RIBITYLAMINO)URACIL PHOSPHATASE, CHLOROPLASTIC"/>
    <property type="match status" value="1"/>
</dbReference>
<proteinExistence type="evidence at transcript level"/>
<organism evidence="2">
    <name type="scientific">Picea sitchensis</name>
    <name type="common">Sitka spruce</name>
    <name type="synonym">Pinus sitchensis</name>
    <dbReference type="NCBI Taxonomy" id="3332"/>
    <lineage>
        <taxon>Eukaryota</taxon>
        <taxon>Viridiplantae</taxon>
        <taxon>Streptophyta</taxon>
        <taxon>Embryophyta</taxon>
        <taxon>Tracheophyta</taxon>
        <taxon>Spermatophyta</taxon>
        <taxon>Pinopsida</taxon>
        <taxon>Pinidae</taxon>
        <taxon>Conifers I</taxon>
        <taxon>Pinales</taxon>
        <taxon>Pinaceae</taxon>
        <taxon>Picea</taxon>
    </lineage>
</organism>
<sequence>MAGCRTAIVVGHLPVLRERPNHGIKRVNNHRYSGQKVEQMPIHSERCNCTGHDGTPVRLGAGNRSPIFTDVGRELVWIHSVNVLQRNLSKSCQMKPFSQTSVCAIRALAMEVTAFLPDEGKLRPWQGSRLTGSGMSTIPSLPPNRADDPSLGNPLLRFEHMGCGWLGVIMEWGGVIVEDDPHIESKAWLALAEEEGKRPPATFILKRVEGMKNEHAISEVLCWSRDPVNVRRLASRKEELYQEMQGGFYQLRPGSQEFLVTLKKHKIPIALASTRPRKYLEKEIEAVGMQGFFDVVVAAEDVYRGKPDPEMVMYAAQLLNIISERCILFGNSNSSVEASHDICMKCVGVAGKHPVFELGAADMVVRRLDDLSLVDLKNLADLDSPEFQPPEPEPELELEEDEDEDRFTAVAVQDIW</sequence>
<feature type="compositionally biased region" description="Acidic residues" evidence="1">
    <location>
        <begin position="392"/>
        <end position="404"/>
    </location>
</feature>
<dbReference type="InterPro" id="IPR023198">
    <property type="entry name" value="PGP-like_dom2"/>
</dbReference>
<dbReference type="Gene3D" id="3.40.50.1000">
    <property type="entry name" value="HAD superfamily/HAD-like"/>
    <property type="match status" value="1"/>
</dbReference>
<name>B8LLI7_PICSI</name>
<dbReference type="PANTHER" id="PTHR47108">
    <property type="entry name" value="5-AMINO-6-(5-PHOSPHO-D-RIBITYLAMINO)URACIL PHOSPHATASE, CHLOROPLASTIC"/>
    <property type="match status" value="1"/>
</dbReference>
<dbReference type="Pfam" id="PF13419">
    <property type="entry name" value="HAD_2"/>
    <property type="match status" value="1"/>
</dbReference>
<dbReference type="InterPro" id="IPR036412">
    <property type="entry name" value="HAD-like_sf"/>
</dbReference>
<feature type="region of interest" description="Disordered" evidence="1">
    <location>
        <begin position="382"/>
        <end position="404"/>
    </location>
</feature>
<dbReference type="EMBL" id="EF676628">
    <property type="protein sequence ID" value="ABR16517.1"/>
    <property type="molecule type" value="mRNA"/>
</dbReference>
<protein>
    <submittedName>
        <fullName evidence="2">Uncharacterized protein</fullName>
    </submittedName>
</protein>
<dbReference type="AlphaFoldDB" id="B8LLI7"/>
<dbReference type="InterPro" id="IPR023214">
    <property type="entry name" value="HAD_sf"/>
</dbReference>
<dbReference type="InterPro" id="IPR041492">
    <property type="entry name" value="HAD_2"/>
</dbReference>
<evidence type="ECO:0000313" key="2">
    <source>
        <dbReference type="EMBL" id="ABR16517.1"/>
    </source>
</evidence>
<evidence type="ECO:0000256" key="1">
    <source>
        <dbReference type="SAM" id="MobiDB-lite"/>
    </source>
</evidence>
<dbReference type="OMA" id="QFIPERC"/>
<reference evidence="2" key="1">
    <citation type="submission" date="2007-06" db="EMBL/GenBank/DDBJ databases">
        <title>Full length cDNA sequences from Sitka Spruce (Picea sitchensis).</title>
        <authorList>
            <person name="Ralph S.G."/>
            <person name="Chun H.E."/>
            <person name="Liao N."/>
            <person name="Ali J."/>
            <person name="Reid K."/>
            <person name="Kolosova N."/>
            <person name="Cooper N."/>
            <person name="Cullis C."/>
            <person name="Jancsik S."/>
            <person name="Moore R."/>
            <person name="Mayo M."/>
            <person name="Wagner S."/>
            <person name="Holt R.A."/>
            <person name="Jones S.J.M."/>
            <person name="Marra M.A."/>
            <person name="Ritland C.E."/>
            <person name="Ritland K."/>
            <person name="Bohlmann J."/>
        </authorList>
    </citation>
    <scope>NUCLEOTIDE SEQUENCE</scope>
    <source>
        <tissue evidence="2">Green portion of the leader tissue</tissue>
    </source>
</reference>
<dbReference type="CDD" id="cd07505">
    <property type="entry name" value="HAD_BPGM-like"/>
    <property type="match status" value="1"/>
</dbReference>
<accession>B8LLI7</accession>
<dbReference type="SUPFAM" id="SSF56784">
    <property type="entry name" value="HAD-like"/>
    <property type="match status" value="1"/>
</dbReference>
<dbReference type="Gene3D" id="1.10.150.240">
    <property type="entry name" value="Putative phosphatase, domain 2"/>
    <property type="match status" value="1"/>
</dbReference>